<organism evidence="1 2">
    <name type="scientific">Secundilactobacillus similis DSM 23365 = JCM 2765</name>
    <dbReference type="NCBI Taxonomy" id="1423804"/>
    <lineage>
        <taxon>Bacteria</taxon>
        <taxon>Bacillati</taxon>
        <taxon>Bacillota</taxon>
        <taxon>Bacilli</taxon>
        <taxon>Lactobacillales</taxon>
        <taxon>Lactobacillaceae</taxon>
        <taxon>Secundilactobacillus</taxon>
    </lineage>
</organism>
<accession>A0A0R2EPY9</accession>
<evidence type="ECO:0000313" key="1">
    <source>
        <dbReference type="EMBL" id="KRN18409.1"/>
    </source>
</evidence>
<dbReference type="RefSeq" id="WP_054737040.1">
    <property type="nucleotide sequence ID" value="NZ_BBAD01000066.1"/>
</dbReference>
<dbReference type="AlphaFoldDB" id="A0A0R2EPY9"/>
<comment type="caution">
    <text evidence="1">The sequence shown here is derived from an EMBL/GenBank/DDBJ whole genome shotgun (WGS) entry which is preliminary data.</text>
</comment>
<name>A0A0R2EPY9_9LACO</name>
<keyword evidence="2" id="KW-1185">Reference proteome</keyword>
<protein>
    <submittedName>
        <fullName evidence="1">Uncharacterized protein</fullName>
    </submittedName>
</protein>
<gene>
    <name evidence="1" type="ORF">FD14_GL001944</name>
</gene>
<dbReference type="EMBL" id="AYZM01000149">
    <property type="protein sequence ID" value="KRN18409.1"/>
    <property type="molecule type" value="Genomic_DNA"/>
</dbReference>
<dbReference type="STRING" id="1423804.FD14_GL001944"/>
<evidence type="ECO:0000313" key="2">
    <source>
        <dbReference type="Proteomes" id="UP000051442"/>
    </source>
</evidence>
<dbReference type="PATRIC" id="fig|1423804.4.peg.2109"/>
<sequence length="61" mass="6984">MKAQNGFMTILALVFLGVLTTLLLFQLQAYRQQRQAFDDLIENYSKRVTSVVDSSQSKTKK</sequence>
<reference evidence="1 2" key="1">
    <citation type="journal article" date="2015" name="Genome Announc.">
        <title>Expanding the biotechnology potential of lactobacilli through comparative genomics of 213 strains and associated genera.</title>
        <authorList>
            <person name="Sun Z."/>
            <person name="Harris H.M."/>
            <person name="McCann A."/>
            <person name="Guo C."/>
            <person name="Argimon S."/>
            <person name="Zhang W."/>
            <person name="Yang X."/>
            <person name="Jeffery I.B."/>
            <person name="Cooney J.C."/>
            <person name="Kagawa T.F."/>
            <person name="Liu W."/>
            <person name="Song Y."/>
            <person name="Salvetti E."/>
            <person name="Wrobel A."/>
            <person name="Rasinkangas P."/>
            <person name="Parkhill J."/>
            <person name="Rea M.C."/>
            <person name="O'Sullivan O."/>
            <person name="Ritari J."/>
            <person name="Douillard F.P."/>
            <person name="Paul Ross R."/>
            <person name="Yang R."/>
            <person name="Briner A.E."/>
            <person name="Felis G.E."/>
            <person name="de Vos W.M."/>
            <person name="Barrangou R."/>
            <person name="Klaenhammer T.R."/>
            <person name="Caufield P.W."/>
            <person name="Cui Y."/>
            <person name="Zhang H."/>
            <person name="O'Toole P.W."/>
        </authorList>
    </citation>
    <scope>NUCLEOTIDE SEQUENCE [LARGE SCALE GENOMIC DNA]</scope>
    <source>
        <strain evidence="1 2">DSM 23365</strain>
    </source>
</reference>
<dbReference type="Proteomes" id="UP000051442">
    <property type="component" value="Unassembled WGS sequence"/>
</dbReference>
<proteinExistence type="predicted"/>